<keyword evidence="3" id="KW-1185">Reference proteome</keyword>
<dbReference type="EMBL" id="JAHHDY010000018">
    <property type="protein sequence ID" value="MBT3142816.1"/>
    <property type="molecule type" value="Genomic_DNA"/>
</dbReference>
<name>A0ABS5WVU5_9RHOB</name>
<evidence type="ECO:0000313" key="2">
    <source>
        <dbReference type="EMBL" id="MBT3142816.1"/>
    </source>
</evidence>
<dbReference type="InterPro" id="IPR011250">
    <property type="entry name" value="OMP/PagP_B-barrel"/>
</dbReference>
<evidence type="ECO:0008006" key="4">
    <source>
        <dbReference type="Google" id="ProtNLM"/>
    </source>
</evidence>
<evidence type="ECO:0000256" key="1">
    <source>
        <dbReference type="SAM" id="SignalP"/>
    </source>
</evidence>
<keyword evidence="1" id="KW-0732">Signal</keyword>
<accession>A0ABS5WVU5</accession>
<dbReference type="SUPFAM" id="SSF56925">
    <property type="entry name" value="OMPA-like"/>
    <property type="match status" value="1"/>
</dbReference>
<feature type="chain" id="PRO_5046307807" description="Outer membrane protein beta-barrel domain-containing protein" evidence="1">
    <location>
        <begin position="27"/>
        <end position="272"/>
    </location>
</feature>
<proteinExistence type="predicted"/>
<dbReference type="Proteomes" id="UP000763802">
    <property type="component" value="Unassembled WGS sequence"/>
</dbReference>
<organism evidence="2 3">
    <name type="scientific">Falsiruegeria litorea</name>
    <dbReference type="NCBI Taxonomy" id="1280831"/>
    <lineage>
        <taxon>Bacteria</taxon>
        <taxon>Pseudomonadati</taxon>
        <taxon>Pseudomonadota</taxon>
        <taxon>Alphaproteobacteria</taxon>
        <taxon>Rhodobacterales</taxon>
        <taxon>Roseobacteraceae</taxon>
        <taxon>Falsiruegeria</taxon>
    </lineage>
</organism>
<feature type="signal peptide" evidence="1">
    <location>
        <begin position="1"/>
        <end position="26"/>
    </location>
</feature>
<sequence>MKSIIHALKLTCVTILFALSAAVVSAQSMPGRGQSDTDWRYSLGLYSFLPLSTTGTSTLSGTTVPVDLDLKDVLDLLDFALAGRFEAWSGNLGLIADVNYVSIGADGPLASTPGATYSLKVRQKWLAFLAAYRVADGTYGANNQRYTVDVQGGARLNSLRQTLNVTTSGGALPTVGGDKTWVEPVIGARGMWRLNDRWTTVGSINLGGFGAGGNDLQVEAKLGFDFQPWDNTSIEFGYQYYSIDFSTTLSNGVMAYDTAQHGPYVGVKFLFN</sequence>
<protein>
    <recommendedName>
        <fullName evidence="4">Outer membrane protein beta-barrel domain-containing protein</fullName>
    </recommendedName>
</protein>
<reference evidence="2 3" key="1">
    <citation type="submission" date="2021-05" db="EMBL/GenBank/DDBJ databases">
        <title>Draft genomes of marine bacteria isolated from model chitin particles.</title>
        <authorList>
            <person name="Datta M.S."/>
            <person name="Schwartzman J.A."/>
            <person name="Cordero O."/>
        </authorList>
    </citation>
    <scope>NUCLEOTIDE SEQUENCE [LARGE SCALE GENOMIC DNA]</scope>
    <source>
        <strain evidence="2 3">4E07</strain>
    </source>
</reference>
<gene>
    <name evidence="2" type="ORF">KL867_17230</name>
</gene>
<dbReference type="RefSeq" id="WP_215194075.1">
    <property type="nucleotide sequence ID" value="NZ_JAHHDY010000018.1"/>
</dbReference>
<comment type="caution">
    <text evidence="2">The sequence shown here is derived from an EMBL/GenBank/DDBJ whole genome shotgun (WGS) entry which is preliminary data.</text>
</comment>
<evidence type="ECO:0000313" key="3">
    <source>
        <dbReference type="Proteomes" id="UP000763802"/>
    </source>
</evidence>